<proteinExistence type="predicted"/>
<reference evidence="3" key="1">
    <citation type="submission" date="2021-02" db="EMBL/GenBank/DDBJ databases">
        <title>Skermanella TT6 skin isolate.</title>
        <authorList>
            <person name="Lee K."/>
            <person name="Ganzorig M."/>
        </authorList>
    </citation>
    <scope>NUCLEOTIDE SEQUENCE</scope>
    <source>
        <strain evidence="3">TT6</strain>
    </source>
</reference>
<evidence type="ECO:0000313" key="3">
    <source>
        <dbReference type="EMBL" id="QQP87573.1"/>
    </source>
</evidence>
<feature type="chain" id="PRO_5045580371" evidence="1">
    <location>
        <begin position="30"/>
        <end position="350"/>
    </location>
</feature>
<sequence>MIDISRRAALTAGLGLALVLSHQAAPAQAQQPTPIRFTLDWKYQGIHAWYFVARDRGYFRDEGLDVTIDQGEGSAATVTRIMSGAYDAGFGDVNAVIQQAAQRPDEAPVMVYQLYNRPPFAVLTPKDSGVEDMKDLAGRKVGGPAGSAATRLLPALLARNGVAVPSVEVLNMQPNLQEQMLIRGEVDASLVFNVTSYVNLIQQGQDPDGDFRWLDYADHGLDLYSNGVMVSRDLARDKPEAVKGLVRAINRAVQDVMADPDMGVKALTAVEPLVDAGSEGRRLRFAFDRLMITPETREIGLGDVDDARLERSIDVMAAAYDLPAKPEPSQVFDRSFLPPRDRRLVVGAGN</sequence>
<dbReference type="InterPro" id="IPR006311">
    <property type="entry name" value="TAT_signal"/>
</dbReference>
<dbReference type="PANTHER" id="PTHR31528:SF15">
    <property type="entry name" value="RIBOFLAVIN-BINDING PROTEIN RIBY"/>
    <property type="match status" value="1"/>
</dbReference>
<gene>
    <name evidence="3" type="ORF">IGS68_15850</name>
</gene>
<dbReference type="SUPFAM" id="SSF53850">
    <property type="entry name" value="Periplasmic binding protein-like II"/>
    <property type="match status" value="1"/>
</dbReference>
<dbReference type="Pfam" id="PF09084">
    <property type="entry name" value="NMT1"/>
    <property type="match status" value="1"/>
</dbReference>
<dbReference type="PROSITE" id="PS51318">
    <property type="entry name" value="TAT"/>
    <property type="match status" value="1"/>
</dbReference>
<organism evidence="3 4">
    <name type="scientific">Skermanella cutis</name>
    <dbReference type="NCBI Taxonomy" id="2775420"/>
    <lineage>
        <taxon>Bacteria</taxon>
        <taxon>Pseudomonadati</taxon>
        <taxon>Pseudomonadota</taxon>
        <taxon>Alphaproteobacteria</taxon>
        <taxon>Rhodospirillales</taxon>
        <taxon>Azospirillaceae</taxon>
        <taxon>Skermanella</taxon>
    </lineage>
</organism>
<evidence type="ECO:0000256" key="1">
    <source>
        <dbReference type="SAM" id="SignalP"/>
    </source>
</evidence>
<dbReference type="InterPro" id="IPR015168">
    <property type="entry name" value="SsuA/THI5"/>
</dbReference>
<keyword evidence="1" id="KW-0732">Signal</keyword>
<keyword evidence="4" id="KW-1185">Reference proteome</keyword>
<dbReference type="InterPro" id="IPR027939">
    <property type="entry name" value="NMT1/THI5"/>
</dbReference>
<accession>A0ABX7B080</accession>
<dbReference type="Proteomes" id="UP000595197">
    <property type="component" value="Chromosome"/>
</dbReference>
<evidence type="ECO:0000313" key="4">
    <source>
        <dbReference type="Proteomes" id="UP000595197"/>
    </source>
</evidence>
<dbReference type="RefSeq" id="WP_201070946.1">
    <property type="nucleotide sequence ID" value="NZ_CP067420.1"/>
</dbReference>
<dbReference type="EMBL" id="CP067420">
    <property type="protein sequence ID" value="QQP87573.1"/>
    <property type="molecule type" value="Genomic_DNA"/>
</dbReference>
<dbReference type="PANTHER" id="PTHR31528">
    <property type="entry name" value="4-AMINO-5-HYDROXYMETHYL-2-METHYLPYRIMIDINE PHOSPHATE SYNTHASE THI11-RELATED"/>
    <property type="match status" value="1"/>
</dbReference>
<evidence type="ECO:0000259" key="2">
    <source>
        <dbReference type="Pfam" id="PF09084"/>
    </source>
</evidence>
<name>A0ABX7B080_9PROT</name>
<feature type="signal peptide" evidence="1">
    <location>
        <begin position="1"/>
        <end position="29"/>
    </location>
</feature>
<dbReference type="Gene3D" id="3.40.190.10">
    <property type="entry name" value="Periplasmic binding protein-like II"/>
    <property type="match status" value="2"/>
</dbReference>
<feature type="domain" description="SsuA/THI5-like" evidence="2">
    <location>
        <begin position="47"/>
        <end position="261"/>
    </location>
</feature>
<protein>
    <submittedName>
        <fullName evidence="3">ABC transporter substrate-binding protein</fullName>
    </submittedName>
</protein>